<dbReference type="AlphaFoldDB" id="A0A397T7X1"/>
<proteinExistence type="predicted"/>
<comment type="caution">
    <text evidence="1">The sequence shown here is derived from an EMBL/GenBank/DDBJ whole genome shotgun (WGS) entry which is preliminary data.</text>
</comment>
<name>A0A397T7X1_9GLOM</name>
<dbReference type="Proteomes" id="UP000265703">
    <property type="component" value="Unassembled WGS sequence"/>
</dbReference>
<sequence>MYFIYFEYGFKTDNLYYFGFTFNITLLRLTTVHEIIIRFSQFSLNLVLIVIDKKR</sequence>
<keyword evidence="2" id="KW-1185">Reference proteome</keyword>
<gene>
    <name evidence="1" type="ORF">C1645_765082</name>
</gene>
<organism evidence="1 2">
    <name type="scientific">Glomus cerebriforme</name>
    <dbReference type="NCBI Taxonomy" id="658196"/>
    <lineage>
        <taxon>Eukaryota</taxon>
        <taxon>Fungi</taxon>
        <taxon>Fungi incertae sedis</taxon>
        <taxon>Mucoromycota</taxon>
        <taxon>Glomeromycotina</taxon>
        <taxon>Glomeromycetes</taxon>
        <taxon>Glomerales</taxon>
        <taxon>Glomeraceae</taxon>
        <taxon>Glomus</taxon>
    </lineage>
</organism>
<evidence type="ECO:0000313" key="2">
    <source>
        <dbReference type="Proteomes" id="UP000265703"/>
    </source>
</evidence>
<protein>
    <submittedName>
        <fullName evidence="1">Uncharacterized protein</fullName>
    </submittedName>
</protein>
<reference evidence="1 2" key="1">
    <citation type="submission" date="2018-06" db="EMBL/GenBank/DDBJ databases">
        <title>Comparative genomics reveals the genomic features of Rhizophagus irregularis, R. cerebriforme, R. diaphanum and Gigaspora rosea, and their symbiotic lifestyle signature.</title>
        <authorList>
            <person name="Morin E."/>
            <person name="San Clemente H."/>
            <person name="Chen E.C.H."/>
            <person name="De La Providencia I."/>
            <person name="Hainaut M."/>
            <person name="Kuo A."/>
            <person name="Kohler A."/>
            <person name="Murat C."/>
            <person name="Tang N."/>
            <person name="Roy S."/>
            <person name="Loubradou J."/>
            <person name="Henrissat B."/>
            <person name="Grigoriev I.V."/>
            <person name="Corradi N."/>
            <person name="Roux C."/>
            <person name="Martin F.M."/>
        </authorList>
    </citation>
    <scope>NUCLEOTIDE SEQUENCE [LARGE SCALE GENOMIC DNA]</scope>
    <source>
        <strain evidence="1 2">DAOM 227022</strain>
    </source>
</reference>
<evidence type="ECO:0000313" key="1">
    <source>
        <dbReference type="EMBL" id="RIA92435.1"/>
    </source>
</evidence>
<accession>A0A397T7X1</accession>
<dbReference type="EMBL" id="QKYT01000126">
    <property type="protein sequence ID" value="RIA92435.1"/>
    <property type="molecule type" value="Genomic_DNA"/>
</dbReference>